<sequence>MIHTAAHSSQWLLAAMAAPRPLLLSRCPTSSPATSRLHGPWQARV</sequence>
<reference evidence="1" key="1">
    <citation type="submission" date="2014-09" db="EMBL/GenBank/DDBJ databases">
        <authorList>
            <person name="Magalhaes I.L.F."/>
            <person name="Oliveira U."/>
            <person name="Santos F.R."/>
            <person name="Vidigal T.H.D.A."/>
            <person name="Brescovit A.D."/>
            <person name="Santos A.J."/>
        </authorList>
    </citation>
    <scope>NUCLEOTIDE SEQUENCE</scope>
    <source>
        <tissue evidence="1">Shoot tissue taken approximately 20 cm above the soil surface</tissue>
    </source>
</reference>
<name>A0A0A8XNU5_ARUDO</name>
<evidence type="ECO:0000313" key="1">
    <source>
        <dbReference type="EMBL" id="JAD15294.1"/>
    </source>
</evidence>
<protein>
    <submittedName>
        <fullName evidence="1">Uncharacterized protein</fullName>
    </submittedName>
</protein>
<proteinExistence type="predicted"/>
<accession>A0A0A8XNU5</accession>
<dbReference type="AlphaFoldDB" id="A0A0A8XNU5"/>
<organism evidence="1">
    <name type="scientific">Arundo donax</name>
    <name type="common">Giant reed</name>
    <name type="synonym">Donax arundinaceus</name>
    <dbReference type="NCBI Taxonomy" id="35708"/>
    <lineage>
        <taxon>Eukaryota</taxon>
        <taxon>Viridiplantae</taxon>
        <taxon>Streptophyta</taxon>
        <taxon>Embryophyta</taxon>
        <taxon>Tracheophyta</taxon>
        <taxon>Spermatophyta</taxon>
        <taxon>Magnoliopsida</taxon>
        <taxon>Liliopsida</taxon>
        <taxon>Poales</taxon>
        <taxon>Poaceae</taxon>
        <taxon>PACMAD clade</taxon>
        <taxon>Arundinoideae</taxon>
        <taxon>Arundineae</taxon>
        <taxon>Arundo</taxon>
    </lineage>
</organism>
<dbReference type="EMBL" id="GBRH01282601">
    <property type="protein sequence ID" value="JAD15294.1"/>
    <property type="molecule type" value="Transcribed_RNA"/>
</dbReference>
<reference evidence="1" key="2">
    <citation type="journal article" date="2015" name="Data Brief">
        <title>Shoot transcriptome of the giant reed, Arundo donax.</title>
        <authorList>
            <person name="Barrero R.A."/>
            <person name="Guerrero F.D."/>
            <person name="Moolhuijzen P."/>
            <person name="Goolsby J.A."/>
            <person name="Tidwell J."/>
            <person name="Bellgard S.E."/>
            <person name="Bellgard M.I."/>
        </authorList>
    </citation>
    <scope>NUCLEOTIDE SEQUENCE</scope>
    <source>
        <tissue evidence="1">Shoot tissue taken approximately 20 cm above the soil surface</tissue>
    </source>
</reference>